<proteinExistence type="predicted"/>
<dbReference type="Proteomes" id="UP000320055">
    <property type="component" value="Unassembled WGS sequence"/>
</dbReference>
<dbReference type="EMBL" id="CAACVJ010000235">
    <property type="protein sequence ID" value="VEP15123.1"/>
    <property type="molecule type" value="Genomic_DNA"/>
</dbReference>
<name>A0A563VUN7_9CYAN</name>
<evidence type="ECO:0000313" key="1">
    <source>
        <dbReference type="EMBL" id="VEP15123.1"/>
    </source>
</evidence>
<sequence>MNILVRNQKKKYVIIVSFFAWLIVGCENQKYTQCQEIIAIANSANNQAQKITDSSQEKLAEMKTWLQAADVMTIAAKEIESLPIKDPKLINYQGNLAGIFRIYSQATYDAVKAREKKNLSALKIAHDHAQEAGKLNQALVTKINNYCVAK</sequence>
<reference evidence="1 2" key="1">
    <citation type="submission" date="2019-01" db="EMBL/GenBank/DDBJ databases">
        <authorList>
            <person name="Brito A."/>
        </authorList>
    </citation>
    <scope>NUCLEOTIDE SEQUENCE [LARGE SCALE GENOMIC DNA]</scope>
    <source>
        <strain evidence="1">1</strain>
    </source>
</reference>
<accession>A0A563VUN7</accession>
<protein>
    <recommendedName>
        <fullName evidence="3">Lipoprotein</fullName>
    </recommendedName>
</protein>
<dbReference type="PROSITE" id="PS51257">
    <property type="entry name" value="PROKAR_LIPOPROTEIN"/>
    <property type="match status" value="1"/>
</dbReference>
<evidence type="ECO:0000313" key="2">
    <source>
        <dbReference type="Proteomes" id="UP000320055"/>
    </source>
</evidence>
<gene>
    <name evidence="1" type="ORF">H1P_310024</name>
</gene>
<organism evidence="1 2">
    <name type="scientific">Hyella patelloides LEGE 07179</name>
    <dbReference type="NCBI Taxonomy" id="945734"/>
    <lineage>
        <taxon>Bacteria</taxon>
        <taxon>Bacillati</taxon>
        <taxon>Cyanobacteriota</taxon>
        <taxon>Cyanophyceae</taxon>
        <taxon>Pleurocapsales</taxon>
        <taxon>Hyellaceae</taxon>
        <taxon>Hyella</taxon>
    </lineage>
</organism>
<dbReference type="RefSeq" id="WP_144865294.1">
    <property type="nucleotide sequence ID" value="NZ_LR213791.1"/>
</dbReference>
<keyword evidence="2" id="KW-1185">Reference proteome</keyword>
<dbReference type="OrthoDB" id="572662at2"/>
<dbReference type="AlphaFoldDB" id="A0A563VUN7"/>
<evidence type="ECO:0008006" key="3">
    <source>
        <dbReference type="Google" id="ProtNLM"/>
    </source>
</evidence>